<organism evidence="6 7">
    <name type="scientific">Serpentinicella alkaliphila</name>
    <dbReference type="NCBI Taxonomy" id="1734049"/>
    <lineage>
        <taxon>Bacteria</taxon>
        <taxon>Bacillati</taxon>
        <taxon>Bacillota</taxon>
        <taxon>Clostridia</taxon>
        <taxon>Peptostreptococcales</taxon>
        <taxon>Natronincolaceae</taxon>
        <taxon>Serpentinicella</taxon>
    </lineage>
</organism>
<sequence length="164" mass="18843">MLINSKHFGEIEIEKEKILKFVDGIPGLNNLTEYVILDNEDADIPFKWLQSVEDEDVTFVILNPFIFKPDYDFVINDSTITRLEIENEKDIIVYSIVVVPEDITKMTANLAAPIIINSMNKKAKQVILEGDKYSIKHYIMDELNNNSTKNSGNDIYEEKVEEAL</sequence>
<dbReference type="Pfam" id="PF02623">
    <property type="entry name" value="FliW"/>
    <property type="match status" value="1"/>
</dbReference>
<dbReference type="PANTHER" id="PTHR39190:SF1">
    <property type="entry name" value="FLAGELLAR ASSEMBLY FACTOR FLIW"/>
    <property type="match status" value="1"/>
</dbReference>
<comment type="subcellular location">
    <subcellularLocation>
        <location evidence="5">Cytoplasm</location>
    </subcellularLocation>
</comment>
<evidence type="ECO:0000313" key="6">
    <source>
        <dbReference type="EMBL" id="TCQ02727.1"/>
    </source>
</evidence>
<evidence type="ECO:0000256" key="3">
    <source>
        <dbReference type="ARBA" id="ARBA00022845"/>
    </source>
</evidence>
<keyword evidence="4 5" id="KW-0143">Chaperone</keyword>
<keyword evidence="6" id="KW-0969">Cilium</keyword>
<dbReference type="Proteomes" id="UP000295504">
    <property type="component" value="Unassembled WGS sequence"/>
</dbReference>
<comment type="function">
    <text evidence="5">Acts as an anti-CsrA protein, binds CsrA and prevents it from repressing translation of its target genes, one of which is flagellin. Binds to flagellin and participates in the assembly of the flagellum.</text>
</comment>
<dbReference type="OrthoDB" id="9801235at2"/>
<dbReference type="RefSeq" id="WP_132848261.1">
    <property type="nucleotide sequence ID" value="NZ_CP058648.1"/>
</dbReference>
<protein>
    <recommendedName>
        <fullName evidence="5">Flagellar assembly factor FliW</fullName>
    </recommendedName>
</protein>
<dbReference type="GO" id="GO:0006417">
    <property type="term" value="P:regulation of translation"/>
    <property type="evidence" value="ECO:0007669"/>
    <property type="project" value="UniProtKB-KW"/>
</dbReference>
<dbReference type="HAMAP" id="MF_01185">
    <property type="entry name" value="FliW"/>
    <property type="match status" value="1"/>
</dbReference>
<dbReference type="AlphaFoldDB" id="A0A4R2TJY2"/>
<comment type="subunit">
    <text evidence="5">Interacts with translational regulator CsrA and flagellin(s).</text>
</comment>
<dbReference type="InterPro" id="IPR003775">
    <property type="entry name" value="Flagellar_assembly_factor_FliW"/>
</dbReference>
<dbReference type="GO" id="GO:0044780">
    <property type="term" value="P:bacterial-type flagellum assembly"/>
    <property type="evidence" value="ECO:0007669"/>
    <property type="project" value="UniProtKB-UniRule"/>
</dbReference>
<keyword evidence="6" id="KW-0966">Cell projection</keyword>
<dbReference type="GO" id="GO:0005737">
    <property type="term" value="C:cytoplasm"/>
    <property type="evidence" value="ECO:0007669"/>
    <property type="project" value="UniProtKB-SubCell"/>
</dbReference>
<reference evidence="6 7" key="1">
    <citation type="submission" date="2019-03" db="EMBL/GenBank/DDBJ databases">
        <title>Genomic Encyclopedia of Type Strains, Phase IV (KMG-IV): sequencing the most valuable type-strain genomes for metagenomic binning, comparative biology and taxonomic classification.</title>
        <authorList>
            <person name="Goeker M."/>
        </authorList>
    </citation>
    <scope>NUCLEOTIDE SEQUENCE [LARGE SCALE GENOMIC DNA]</scope>
    <source>
        <strain evidence="6 7">DSM 100013</strain>
    </source>
</reference>
<comment type="similarity">
    <text evidence="5">Belongs to the FliW family.</text>
</comment>
<keyword evidence="2 5" id="KW-1005">Bacterial flagellum biogenesis</keyword>
<keyword evidence="1 5" id="KW-0963">Cytoplasm</keyword>
<dbReference type="PANTHER" id="PTHR39190">
    <property type="entry name" value="FLAGELLAR ASSEMBLY FACTOR FLIW"/>
    <property type="match status" value="1"/>
</dbReference>
<evidence type="ECO:0000256" key="1">
    <source>
        <dbReference type="ARBA" id="ARBA00022490"/>
    </source>
</evidence>
<name>A0A4R2TJY2_9FIRM</name>
<dbReference type="NCBIfam" id="NF009798">
    <property type="entry name" value="PRK13285.2-1"/>
    <property type="match status" value="1"/>
</dbReference>
<evidence type="ECO:0000256" key="4">
    <source>
        <dbReference type="ARBA" id="ARBA00023186"/>
    </source>
</evidence>
<evidence type="ECO:0000256" key="5">
    <source>
        <dbReference type="HAMAP-Rule" id="MF_01185"/>
    </source>
</evidence>
<dbReference type="SUPFAM" id="SSF141457">
    <property type="entry name" value="BH3618-like"/>
    <property type="match status" value="1"/>
</dbReference>
<dbReference type="EMBL" id="SLYC01000013">
    <property type="protein sequence ID" value="TCQ02727.1"/>
    <property type="molecule type" value="Genomic_DNA"/>
</dbReference>
<comment type="caution">
    <text evidence="6">The sequence shown here is derived from an EMBL/GenBank/DDBJ whole genome shotgun (WGS) entry which is preliminary data.</text>
</comment>
<dbReference type="InterPro" id="IPR024046">
    <property type="entry name" value="Flagellar_assmbl_FliW_dom_sf"/>
</dbReference>
<dbReference type="NCBIfam" id="NF009793">
    <property type="entry name" value="PRK13285.1-1"/>
    <property type="match status" value="1"/>
</dbReference>
<keyword evidence="6" id="KW-0282">Flagellum</keyword>
<keyword evidence="7" id="KW-1185">Reference proteome</keyword>
<proteinExistence type="inferred from homology"/>
<keyword evidence="3 5" id="KW-0810">Translation regulation</keyword>
<evidence type="ECO:0000313" key="7">
    <source>
        <dbReference type="Proteomes" id="UP000295504"/>
    </source>
</evidence>
<evidence type="ECO:0000256" key="2">
    <source>
        <dbReference type="ARBA" id="ARBA00022795"/>
    </source>
</evidence>
<accession>A0A4R2TJY2</accession>
<dbReference type="Gene3D" id="2.30.290.10">
    <property type="entry name" value="BH3618-like"/>
    <property type="match status" value="1"/>
</dbReference>
<gene>
    <name evidence="5" type="primary">fliW</name>
    <name evidence="6" type="ORF">EDD79_10137</name>
</gene>